<keyword evidence="4" id="KW-1185">Reference proteome</keyword>
<dbReference type="Proteomes" id="UP000825935">
    <property type="component" value="Chromosome 5"/>
</dbReference>
<proteinExistence type="predicted"/>
<comment type="caution">
    <text evidence="3">The sequence shown here is derived from an EMBL/GenBank/DDBJ whole genome shotgun (WGS) entry which is preliminary data.</text>
</comment>
<accession>A0A8T2UV03</accession>
<organism evidence="3 4">
    <name type="scientific">Ceratopteris richardii</name>
    <name type="common">Triangle waterfern</name>
    <dbReference type="NCBI Taxonomy" id="49495"/>
    <lineage>
        <taxon>Eukaryota</taxon>
        <taxon>Viridiplantae</taxon>
        <taxon>Streptophyta</taxon>
        <taxon>Embryophyta</taxon>
        <taxon>Tracheophyta</taxon>
        <taxon>Polypodiopsida</taxon>
        <taxon>Polypodiidae</taxon>
        <taxon>Polypodiales</taxon>
        <taxon>Pteridineae</taxon>
        <taxon>Pteridaceae</taxon>
        <taxon>Parkerioideae</taxon>
        <taxon>Ceratopteris</taxon>
    </lineage>
</organism>
<dbReference type="EMBL" id="CM035410">
    <property type="protein sequence ID" value="KAH7437255.1"/>
    <property type="molecule type" value="Genomic_DNA"/>
</dbReference>
<dbReference type="AlphaFoldDB" id="A0A8T2UV03"/>
<dbReference type="PANTHER" id="PTHR32343:SF10">
    <property type="entry name" value="RNA-BINDING REGION RNP-1 DOMAIN-CONTAINING PROTEIN"/>
    <property type="match status" value="1"/>
</dbReference>
<dbReference type="EMBL" id="CM035410">
    <property type="protein sequence ID" value="KAH7437254.1"/>
    <property type="molecule type" value="Genomic_DNA"/>
</dbReference>
<evidence type="ECO:0000313" key="3">
    <source>
        <dbReference type="EMBL" id="KAH7437254.1"/>
    </source>
</evidence>
<dbReference type="PROSITE" id="PS50102">
    <property type="entry name" value="RRM"/>
    <property type="match status" value="1"/>
</dbReference>
<dbReference type="SMART" id="SM00360">
    <property type="entry name" value="RRM"/>
    <property type="match status" value="1"/>
</dbReference>
<dbReference type="OrthoDB" id="7763451at2759"/>
<feature type="domain" description="RRM" evidence="2">
    <location>
        <begin position="4"/>
        <end position="78"/>
    </location>
</feature>
<evidence type="ECO:0000259" key="2">
    <source>
        <dbReference type="PROSITE" id="PS50102"/>
    </source>
</evidence>
<dbReference type="OMA" id="WEEQAVQ"/>
<sequence>MKGYTVQVNNVSLRATVQDVQTFFSFSGKISKIDLRSDGNWSQVALVTFKDEDALHTALLLSGATIVDQPISVFSLEDIDQEVGWEEQAMHPVIHTGDSYEVVTKAQDMVTRMLSKGYVLGKDALEKAKSFDERHQLSSNARSRAATMTKRFGLAEKLNAGASAVNMTIQSVNNKYNITDKTVSVYIYAHQGIKTAGTAIANNRLIQSGSFWVSAAFYRVAKVAGDVTYNIKEKMGSAELPKVRAAA</sequence>
<evidence type="ECO:0000256" key="1">
    <source>
        <dbReference type="PROSITE-ProRule" id="PRU00176"/>
    </source>
</evidence>
<protein>
    <recommendedName>
        <fullName evidence="2">RRM domain-containing protein</fullName>
    </recommendedName>
</protein>
<dbReference type="PANTHER" id="PTHR32343">
    <property type="entry name" value="SERINE/ARGININE-RICH SPLICING FACTOR"/>
    <property type="match status" value="1"/>
</dbReference>
<evidence type="ECO:0000313" key="4">
    <source>
        <dbReference type="Proteomes" id="UP000825935"/>
    </source>
</evidence>
<dbReference type="InterPro" id="IPR012677">
    <property type="entry name" value="Nucleotide-bd_a/b_plait_sf"/>
</dbReference>
<dbReference type="InterPro" id="IPR035979">
    <property type="entry name" value="RBD_domain_sf"/>
</dbReference>
<dbReference type="Gene3D" id="3.30.70.330">
    <property type="match status" value="1"/>
</dbReference>
<gene>
    <name evidence="3" type="ORF">KP509_05G062300</name>
</gene>
<dbReference type="Pfam" id="PF00076">
    <property type="entry name" value="RRM_1"/>
    <property type="match status" value="1"/>
</dbReference>
<dbReference type="InterPro" id="IPR000504">
    <property type="entry name" value="RRM_dom"/>
</dbReference>
<reference evidence="3" key="1">
    <citation type="submission" date="2021-08" db="EMBL/GenBank/DDBJ databases">
        <title>WGS assembly of Ceratopteris richardii.</title>
        <authorList>
            <person name="Marchant D.B."/>
            <person name="Chen G."/>
            <person name="Jenkins J."/>
            <person name="Shu S."/>
            <person name="Leebens-Mack J."/>
            <person name="Grimwood J."/>
            <person name="Schmutz J."/>
            <person name="Soltis P."/>
            <person name="Soltis D."/>
            <person name="Chen Z.-H."/>
        </authorList>
    </citation>
    <scope>NUCLEOTIDE SEQUENCE</scope>
    <source>
        <strain evidence="3">Whitten #5841</strain>
        <tissue evidence="3">Leaf</tissue>
    </source>
</reference>
<dbReference type="SUPFAM" id="SSF54928">
    <property type="entry name" value="RNA-binding domain, RBD"/>
    <property type="match status" value="1"/>
</dbReference>
<dbReference type="GO" id="GO:0003723">
    <property type="term" value="F:RNA binding"/>
    <property type="evidence" value="ECO:0007669"/>
    <property type="project" value="UniProtKB-UniRule"/>
</dbReference>
<keyword evidence="1" id="KW-0694">RNA-binding</keyword>
<name>A0A8T2UV03_CERRI</name>